<keyword evidence="3 5" id="KW-1133">Transmembrane helix</keyword>
<evidence type="ECO:0000313" key="6">
    <source>
        <dbReference type="EMBL" id="CAI5440542.1"/>
    </source>
</evidence>
<reference evidence="6" key="1">
    <citation type="submission" date="2022-11" db="EMBL/GenBank/DDBJ databases">
        <authorList>
            <person name="Kikuchi T."/>
        </authorList>
    </citation>
    <scope>NUCLEOTIDE SEQUENCE</scope>
    <source>
        <strain evidence="6">PS1010</strain>
    </source>
</reference>
<keyword evidence="2 5" id="KW-0812">Transmembrane</keyword>
<sequence>MNVYLLYILGVIGSLITTRLLASSEPSPYSSMNCFQQQYDGYKVALNINYVLIGCLTICVPLNYWICYKNQQNIEKNAGKVFSLTTRFNNNNNLYSSLTISKIALSQALILSIYAFNLAVIVKYGLFEIAFPGVHKVLWFYTIPYAGLALPISITFSINKIQKSRMARIEQLQRTSYSQLTYSKYW</sequence>
<dbReference type="GO" id="GO:0016020">
    <property type="term" value="C:membrane"/>
    <property type="evidence" value="ECO:0007669"/>
    <property type="project" value="UniProtKB-SubCell"/>
</dbReference>
<comment type="caution">
    <text evidence="6">The sequence shown here is derived from an EMBL/GenBank/DDBJ whole genome shotgun (WGS) entry which is preliminary data.</text>
</comment>
<evidence type="ECO:0000256" key="1">
    <source>
        <dbReference type="ARBA" id="ARBA00004141"/>
    </source>
</evidence>
<dbReference type="AlphaFoldDB" id="A0A9P1MUV6"/>
<evidence type="ECO:0000256" key="3">
    <source>
        <dbReference type="ARBA" id="ARBA00022989"/>
    </source>
</evidence>
<organism evidence="6 7">
    <name type="scientific">Caenorhabditis angaria</name>
    <dbReference type="NCBI Taxonomy" id="860376"/>
    <lineage>
        <taxon>Eukaryota</taxon>
        <taxon>Metazoa</taxon>
        <taxon>Ecdysozoa</taxon>
        <taxon>Nematoda</taxon>
        <taxon>Chromadorea</taxon>
        <taxon>Rhabditida</taxon>
        <taxon>Rhabditina</taxon>
        <taxon>Rhabditomorpha</taxon>
        <taxon>Rhabditoidea</taxon>
        <taxon>Rhabditidae</taxon>
        <taxon>Peloderinae</taxon>
        <taxon>Caenorhabditis</taxon>
    </lineage>
</organism>
<feature type="transmembrane region" description="Helical" evidence="5">
    <location>
        <begin position="138"/>
        <end position="158"/>
    </location>
</feature>
<gene>
    <name evidence="6" type="ORF">CAMP_LOCUS3179</name>
</gene>
<dbReference type="GO" id="GO:0004930">
    <property type="term" value="F:G protein-coupled receptor activity"/>
    <property type="evidence" value="ECO:0007669"/>
    <property type="project" value="InterPro"/>
</dbReference>
<protein>
    <submittedName>
        <fullName evidence="6">Uncharacterized protein</fullName>
    </submittedName>
</protein>
<feature type="transmembrane region" description="Helical" evidence="5">
    <location>
        <begin position="48"/>
        <end position="66"/>
    </location>
</feature>
<keyword evidence="4 5" id="KW-0472">Membrane</keyword>
<evidence type="ECO:0000313" key="7">
    <source>
        <dbReference type="Proteomes" id="UP001152747"/>
    </source>
</evidence>
<evidence type="ECO:0000256" key="2">
    <source>
        <dbReference type="ARBA" id="ARBA00022692"/>
    </source>
</evidence>
<name>A0A9P1MUV6_9PELO</name>
<feature type="transmembrane region" description="Helical" evidence="5">
    <location>
        <begin position="103"/>
        <end position="126"/>
    </location>
</feature>
<dbReference type="Proteomes" id="UP001152747">
    <property type="component" value="Unassembled WGS sequence"/>
</dbReference>
<dbReference type="Pfam" id="PF02117">
    <property type="entry name" value="7TM_GPCR_Sra"/>
    <property type="match status" value="1"/>
</dbReference>
<comment type="subcellular location">
    <subcellularLocation>
        <location evidence="1">Membrane</location>
        <topology evidence="1">Multi-pass membrane protein</topology>
    </subcellularLocation>
</comment>
<dbReference type="EMBL" id="CANHGI010000002">
    <property type="protein sequence ID" value="CAI5440542.1"/>
    <property type="molecule type" value="Genomic_DNA"/>
</dbReference>
<evidence type="ECO:0000256" key="4">
    <source>
        <dbReference type="ARBA" id="ARBA00023136"/>
    </source>
</evidence>
<accession>A0A9P1MUV6</accession>
<dbReference type="InterPro" id="IPR000344">
    <property type="entry name" value="7TM_GPCR_serpentine_rcpt_Sra"/>
</dbReference>
<proteinExistence type="predicted"/>
<evidence type="ECO:0000256" key="5">
    <source>
        <dbReference type="SAM" id="Phobius"/>
    </source>
</evidence>
<dbReference type="GO" id="GO:0007606">
    <property type="term" value="P:sensory perception of chemical stimulus"/>
    <property type="evidence" value="ECO:0007669"/>
    <property type="project" value="InterPro"/>
</dbReference>
<dbReference type="PRINTS" id="PR00697">
    <property type="entry name" value="TMPROTEINSRA"/>
</dbReference>
<keyword evidence="7" id="KW-1185">Reference proteome</keyword>